<dbReference type="AlphaFoldDB" id="A0A392W584"/>
<name>A0A392W584_9FABA</name>
<dbReference type="EMBL" id="LXQA011370088">
    <property type="protein sequence ID" value="MCI94909.1"/>
    <property type="molecule type" value="Genomic_DNA"/>
</dbReference>
<keyword evidence="2" id="KW-1185">Reference proteome</keyword>
<reference evidence="1 2" key="1">
    <citation type="journal article" date="2018" name="Front. Plant Sci.">
        <title>Red Clover (Trifolium pratense) and Zigzag Clover (T. medium) - A Picture of Genomic Similarities and Differences.</title>
        <authorList>
            <person name="Dluhosova J."/>
            <person name="Istvanek J."/>
            <person name="Nedelnik J."/>
            <person name="Repkova J."/>
        </authorList>
    </citation>
    <scope>NUCLEOTIDE SEQUENCE [LARGE SCALE GENOMIC DNA]</scope>
    <source>
        <strain evidence="2">cv. 10/8</strain>
        <tissue evidence="1">Leaf</tissue>
    </source>
</reference>
<evidence type="ECO:0000313" key="1">
    <source>
        <dbReference type="EMBL" id="MCI94909.1"/>
    </source>
</evidence>
<protein>
    <submittedName>
        <fullName evidence="1">Uncharacterized protein</fullName>
    </submittedName>
</protein>
<comment type="caution">
    <text evidence="1">The sequence shown here is derived from an EMBL/GenBank/DDBJ whole genome shotgun (WGS) entry which is preliminary data.</text>
</comment>
<feature type="non-terminal residue" evidence="1">
    <location>
        <position position="1"/>
    </location>
</feature>
<organism evidence="1 2">
    <name type="scientific">Trifolium medium</name>
    <dbReference type="NCBI Taxonomy" id="97028"/>
    <lineage>
        <taxon>Eukaryota</taxon>
        <taxon>Viridiplantae</taxon>
        <taxon>Streptophyta</taxon>
        <taxon>Embryophyta</taxon>
        <taxon>Tracheophyta</taxon>
        <taxon>Spermatophyta</taxon>
        <taxon>Magnoliopsida</taxon>
        <taxon>eudicotyledons</taxon>
        <taxon>Gunneridae</taxon>
        <taxon>Pentapetalae</taxon>
        <taxon>rosids</taxon>
        <taxon>fabids</taxon>
        <taxon>Fabales</taxon>
        <taxon>Fabaceae</taxon>
        <taxon>Papilionoideae</taxon>
        <taxon>50 kb inversion clade</taxon>
        <taxon>NPAAA clade</taxon>
        <taxon>Hologalegina</taxon>
        <taxon>IRL clade</taxon>
        <taxon>Trifolieae</taxon>
        <taxon>Trifolium</taxon>
    </lineage>
</organism>
<evidence type="ECO:0000313" key="2">
    <source>
        <dbReference type="Proteomes" id="UP000265520"/>
    </source>
</evidence>
<accession>A0A392W584</accession>
<dbReference type="Proteomes" id="UP000265520">
    <property type="component" value="Unassembled WGS sequence"/>
</dbReference>
<sequence length="41" mass="4324">FLVDRVIHALEVEELAAHNDGIAMDGGEDLVVEDTDGSASI</sequence>
<proteinExistence type="predicted"/>